<reference evidence="13" key="1">
    <citation type="submission" date="2015-10" db="EMBL/GenBank/DDBJ databases">
        <authorList>
            <person name="Manzano-Marin A."/>
            <person name="Manzano-Marin A."/>
        </authorList>
    </citation>
    <scope>NUCLEOTIDE SEQUENCE [LARGE SCALE GENOMIC DNA]</scope>
    <source>
        <strain evidence="13">BTs</strain>
    </source>
</reference>
<evidence type="ECO:0000256" key="2">
    <source>
        <dbReference type="ARBA" id="ARBA00022475"/>
    </source>
</evidence>
<evidence type="ECO:0000256" key="3">
    <source>
        <dbReference type="ARBA" id="ARBA00022692"/>
    </source>
</evidence>
<dbReference type="Proteomes" id="UP000243633">
    <property type="component" value="Chromosome 1"/>
</dbReference>
<feature type="transmembrane region" description="Helical" evidence="10">
    <location>
        <begin position="414"/>
        <end position="433"/>
    </location>
</feature>
<keyword evidence="10 11" id="KW-0813">Transport</keyword>
<dbReference type="InterPro" id="IPR051050">
    <property type="entry name" value="Lipid_II_flippase_MurJ/MviN"/>
</dbReference>
<dbReference type="NCBIfam" id="TIGR01695">
    <property type="entry name" value="murJ_mviN"/>
    <property type="match status" value="1"/>
</dbReference>
<evidence type="ECO:0000256" key="8">
    <source>
        <dbReference type="ARBA" id="ARBA00060041"/>
    </source>
</evidence>
<evidence type="ECO:0000313" key="12">
    <source>
        <dbReference type="EMBL" id="CUR53195.1"/>
    </source>
</evidence>
<keyword evidence="6 10" id="KW-1133">Transmembrane helix</keyword>
<feature type="transmembrane region" description="Helical" evidence="10">
    <location>
        <begin position="478"/>
        <end position="498"/>
    </location>
</feature>
<feature type="transmembrane region" description="Helical" evidence="10">
    <location>
        <begin position="133"/>
        <end position="153"/>
    </location>
</feature>
<dbReference type="PANTHER" id="PTHR47019">
    <property type="entry name" value="LIPID II FLIPPASE MURJ"/>
    <property type="match status" value="1"/>
</dbReference>
<feature type="transmembrane region" description="Helical" evidence="10">
    <location>
        <begin position="358"/>
        <end position="378"/>
    </location>
</feature>
<dbReference type="RefSeq" id="WP_075472634.1">
    <property type="nucleotide sequence ID" value="NZ_LN890285.1"/>
</dbReference>
<keyword evidence="10 11" id="KW-0961">Cell wall biogenesis/degradation</keyword>
<organism evidence="12 13">
    <name type="scientific">Buchnera aphidicola subsp. Tuberolachnus salignus</name>
    <dbReference type="NCBI Taxonomy" id="98804"/>
    <lineage>
        <taxon>Bacteria</taxon>
        <taxon>Pseudomonadati</taxon>
        <taxon>Pseudomonadota</taxon>
        <taxon>Gammaproteobacteria</taxon>
        <taxon>Enterobacterales</taxon>
        <taxon>Erwiniaceae</taxon>
        <taxon>Buchnera</taxon>
    </lineage>
</organism>
<dbReference type="EMBL" id="LN890285">
    <property type="protein sequence ID" value="CUR53195.1"/>
    <property type="molecule type" value="Genomic_DNA"/>
</dbReference>
<evidence type="ECO:0000256" key="1">
    <source>
        <dbReference type="ARBA" id="ARBA00004651"/>
    </source>
</evidence>
<feature type="transmembrane region" description="Helical" evidence="10">
    <location>
        <begin position="233"/>
        <end position="258"/>
    </location>
</feature>
<evidence type="ECO:0000256" key="4">
    <source>
        <dbReference type="ARBA" id="ARBA00022960"/>
    </source>
</evidence>
<comment type="pathway">
    <text evidence="10">Cell wall biogenesis; peptidoglycan biosynthesis.</text>
</comment>
<dbReference type="PANTHER" id="PTHR47019:SF1">
    <property type="entry name" value="LIPID II FLIPPASE MURJ"/>
    <property type="match status" value="1"/>
</dbReference>
<dbReference type="HAMAP" id="MF_02078">
    <property type="entry name" value="MurJ_MviN"/>
    <property type="match status" value="1"/>
</dbReference>
<comment type="similarity">
    <text evidence="9 10 11">Belongs to the MurJ/MviN family.</text>
</comment>
<keyword evidence="10" id="KW-0997">Cell inner membrane</keyword>
<evidence type="ECO:0000256" key="9">
    <source>
        <dbReference type="ARBA" id="ARBA00061532"/>
    </source>
</evidence>
<dbReference type="OrthoDB" id="9816572at2"/>
<sequence length="516" mass="58304">MNLLKSLASISIITSSCRILGFIRDFLIAYTFGASVETDVFFSIFKIPNLLRRIFSDGAFSQAFIPVLSEYKTRYDEKTIKNFIATMFGVLLLLLGFFVMLGIFFPSSIVLITSPGFSKDINKLQLGIQLFKIIFPYIFLVSLSSFISSILYTYDCFFLPSFSPILLNFSIIFFTLLSTFFKPACFNPQITSLGWGIIIGGMLQIGYQIPTLYSKKILILPKLNYKNEGLKKVLQRISPAILGVAAGQISLVINSIIASLFNSGSISWLYYADRLMEFPVGVLGVSVSTLIFPKLIKHHTLNSTLEYSKLLDWGLRISVLLSFPGTAFLFIFSKPLIISLFEYGHFTDFDTIMTQKILLCYTSGIIALMSIKVLSTAFYSIKNVVTPMKISFIILVVTQIFNAIFVFFLKQSGLALSISISAWINSILLFIALCRTKIYSPQPGWLNFLWKVFLSTLIMAIFSYFILYFIPSWHAGNIFIRIIRILLVGICSSSIYLLSLKVTGINLQHFYYKITH</sequence>
<feature type="transmembrane region" description="Helical" evidence="10">
    <location>
        <begin position="193"/>
        <end position="213"/>
    </location>
</feature>
<evidence type="ECO:0000313" key="13">
    <source>
        <dbReference type="Proteomes" id="UP000243633"/>
    </source>
</evidence>
<dbReference type="GO" id="GO:0034204">
    <property type="term" value="P:lipid translocation"/>
    <property type="evidence" value="ECO:0007669"/>
    <property type="project" value="TreeGrafter"/>
</dbReference>
<keyword evidence="2 10" id="KW-1003">Cell membrane</keyword>
<feature type="transmembrane region" description="Helical" evidence="10">
    <location>
        <begin position="390"/>
        <end position="408"/>
    </location>
</feature>
<gene>
    <name evidence="10 12" type="primary">murJ</name>
    <name evidence="12" type="ORF">BTSPAZIEG_0223</name>
</gene>
<evidence type="ECO:0000256" key="11">
    <source>
        <dbReference type="PIRNR" id="PIRNR002869"/>
    </source>
</evidence>
<evidence type="ECO:0000256" key="10">
    <source>
        <dbReference type="HAMAP-Rule" id="MF_02078"/>
    </source>
</evidence>
<feature type="transmembrane region" description="Helical" evidence="10">
    <location>
        <begin position="83"/>
        <end position="113"/>
    </location>
</feature>
<dbReference type="InterPro" id="IPR004268">
    <property type="entry name" value="MurJ"/>
</dbReference>
<name>A0A160SXH6_BUCTT</name>
<keyword evidence="3 10" id="KW-0812">Transmembrane</keyword>
<evidence type="ECO:0000256" key="5">
    <source>
        <dbReference type="ARBA" id="ARBA00022984"/>
    </source>
</evidence>
<evidence type="ECO:0000256" key="6">
    <source>
        <dbReference type="ARBA" id="ARBA00022989"/>
    </source>
</evidence>
<dbReference type="AlphaFoldDB" id="A0A160SXH6"/>
<keyword evidence="13" id="KW-1185">Reference proteome</keyword>
<accession>A0A160SXH6</accession>
<keyword evidence="5 10" id="KW-0573">Peptidoglycan synthesis</keyword>
<dbReference type="GO" id="GO:0015648">
    <property type="term" value="F:lipid-linked peptidoglycan transporter activity"/>
    <property type="evidence" value="ECO:0007669"/>
    <property type="project" value="UniProtKB-UniRule"/>
</dbReference>
<keyword evidence="4 10" id="KW-0133">Cell shape</keyword>
<protein>
    <recommendedName>
        <fullName evidence="10">Probable lipid II flippase MurJ</fullName>
    </recommendedName>
</protein>
<feature type="transmembrane region" description="Helical" evidence="10">
    <location>
        <begin position="165"/>
        <end position="181"/>
    </location>
</feature>
<evidence type="ECO:0000256" key="7">
    <source>
        <dbReference type="ARBA" id="ARBA00023136"/>
    </source>
</evidence>
<dbReference type="PIRSF" id="PIRSF002869">
    <property type="entry name" value="MviN"/>
    <property type="match status" value="1"/>
</dbReference>
<comment type="function">
    <text evidence="8 10 11">Involved in peptidoglycan biosynthesis. Transports lipid-linked peptidoglycan precursors from the inner to the outer leaflet of the cytoplasmic membrane.</text>
</comment>
<dbReference type="PROSITE" id="PS51257">
    <property type="entry name" value="PROKAR_LIPOPROTEIN"/>
    <property type="match status" value="1"/>
</dbReference>
<proteinExistence type="inferred from homology"/>
<comment type="subcellular location">
    <subcellularLocation>
        <location evidence="10">Cell inner membrane</location>
        <topology evidence="10">Multi-pass membrane protein</topology>
    </subcellularLocation>
    <subcellularLocation>
        <location evidence="1">Cell membrane</location>
        <topology evidence="1">Multi-pass membrane protein</topology>
    </subcellularLocation>
</comment>
<feature type="transmembrane region" description="Helical" evidence="10">
    <location>
        <begin position="445"/>
        <end position="466"/>
    </location>
</feature>
<feature type="transmembrane region" description="Helical" evidence="10">
    <location>
        <begin position="317"/>
        <end position="338"/>
    </location>
</feature>
<dbReference type="PATRIC" id="fig|98804.3.peg.210"/>
<dbReference type="PRINTS" id="PR01806">
    <property type="entry name" value="VIRFACTRMVIN"/>
</dbReference>
<dbReference type="GO" id="GO:0008360">
    <property type="term" value="P:regulation of cell shape"/>
    <property type="evidence" value="ECO:0007669"/>
    <property type="project" value="UniProtKB-UniRule"/>
</dbReference>
<feature type="transmembrane region" description="Helical" evidence="10">
    <location>
        <begin position="278"/>
        <end position="296"/>
    </location>
</feature>
<dbReference type="CDD" id="cd13123">
    <property type="entry name" value="MATE_MurJ_like"/>
    <property type="match status" value="1"/>
</dbReference>
<keyword evidence="7 10" id="KW-0472">Membrane</keyword>
<dbReference type="UniPathway" id="UPA00219"/>
<dbReference type="GO" id="GO:0071555">
    <property type="term" value="P:cell wall organization"/>
    <property type="evidence" value="ECO:0007669"/>
    <property type="project" value="UniProtKB-UniRule"/>
</dbReference>
<dbReference type="GO" id="GO:0009252">
    <property type="term" value="P:peptidoglycan biosynthetic process"/>
    <property type="evidence" value="ECO:0007669"/>
    <property type="project" value="UniProtKB-UniRule"/>
</dbReference>
<dbReference type="GO" id="GO:0005886">
    <property type="term" value="C:plasma membrane"/>
    <property type="evidence" value="ECO:0007669"/>
    <property type="project" value="UniProtKB-SubCell"/>
</dbReference>
<dbReference type="Pfam" id="PF03023">
    <property type="entry name" value="MurJ"/>
    <property type="match status" value="1"/>
</dbReference>
<dbReference type="STRING" id="98804.BTSPAZIEG_0223"/>